<dbReference type="Proteomes" id="UP000829196">
    <property type="component" value="Unassembled WGS sequence"/>
</dbReference>
<sequence>MCQTLFSSFCPQWKVIPSSIFYPITLSLSTAEALHGPGKRWIEDLKWKQLVINKMKADKGLYHNGCLRMEVERGAEYTQSHVLIRCKYASATNQNGNVIGTLERRRYQPCAL</sequence>
<dbReference type="AlphaFoldDB" id="A0A8T3BDZ9"/>
<dbReference type="EMBL" id="JAGYWB010000009">
    <property type="protein sequence ID" value="KAI0511339.1"/>
    <property type="molecule type" value="Genomic_DNA"/>
</dbReference>
<proteinExistence type="predicted"/>
<gene>
    <name evidence="1" type="ORF">KFK09_011968</name>
</gene>
<keyword evidence="2" id="KW-1185">Reference proteome</keyword>
<organism evidence="1 2">
    <name type="scientific">Dendrobium nobile</name>
    <name type="common">Orchid</name>
    <dbReference type="NCBI Taxonomy" id="94219"/>
    <lineage>
        <taxon>Eukaryota</taxon>
        <taxon>Viridiplantae</taxon>
        <taxon>Streptophyta</taxon>
        <taxon>Embryophyta</taxon>
        <taxon>Tracheophyta</taxon>
        <taxon>Spermatophyta</taxon>
        <taxon>Magnoliopsida</taxon>
        <taxon>Liliopsida</taxon>
        <taxon>Asparagales</taxon>
        <taxon>Orchidaceae</taxon>
        <taxon>Epidendroideae</taxon>
        <taxon>Malaxideae</taxon>
        <taxon>Dendrobiinae</taxon>
        <taxon>Dendrobium</taxon>
    </lineage>
</organism>
<evidence type="ECO:0000313" key="2">
    <source>
        <dbReference type="Proteomes" id="UP000829196"/>
    </source>
</evidence>
<evidence type="ECO:0000313" key="1">
    <source>
        <dbReference type="EMBL" id="KAI0511339.1"/>
    </source>
</evidence>
<protein>
    <submittedName>
        <fullName evidence="1">Uncharacterized protein</fullName>
    </submittedName>
</protein>
<reference evidence="1" key="1">
    <citation type="journal article" date="2022" name="Front. Genet.">
        <title>Chromosome-Scale Assembly of the Dendrobium nobile Genome Provides Insights Into the Molecular Mechanism of the Biosynthesis of the Medicinal Active Ingredient of Dendrobium.</title>
        <authorList>
            <person name="Xu Q."/>
            <person name="Niu S.-C."/>
            <person name="Li K.-L."/>
            <person name="Zheng P.-J."/>
            <person name="Zhang X.-J."/>
            <person name="Jia Y."/>
            <person name="Liu Y."/>
            <person name="Niu Y.-X."/>
            <person name="Yu L.-H."/>
            <person name="Chen D.-F."/>
            <person name="Zhang G.-Q."/>
        </authorList>
    </citation>
    <scope>NUCLEOTIDE SEQUENCE</scope>
    <source>
        <tissue evidence="1">Leaf</tissue>
    </source>
</reference>
<comment type="caution">
    <text evidence="1">The sequence shown here is derived from an EMBL/GenBank/DDBJ whole genome shotgun (WGS) entry which is preliminary data.</text>
</comment>
<name>A0A8T3BDZ9_DENNO</name>
<accession>A0A8T3BDZ9</accession>